<proteinExistence type="predicted"/>
<organism evidence="1">
    <name type="scientific">Sesamum calycinum</name>
    <dbReference type="NCBI Taxonomy" id="2727403"/>
    <lineage>
        <taxon>Eukaryota</taxon>
        <taxon>Viridiplantae</taxon>
        <taxon>Streptophyta</taxon>
        <taxon>Embryophyta</taxon>
        <taxon>Tracheophyta</taxon>
        <taxon>Spermatophyta</taxon>
        <taxon>Magnoliopsida</taxon>
        <taxon>eudicotyledons</taxon>
        <taxon>Gunneridae</taxon>
        <taxon>Pentapetalae</taxon>
        <taxon>asterids</taxon>
        <taxon>lamiids</taxon>
        <taxon>Lamiales</taxon>
        <taxon>Pedaliaceae</taxon>
        <taxon>Sesamum</taxon>
    </lineage>
</organism>
<gene>
    <name evidence="1" type="ORF">Scaly_0075200</name>
</gene>
<evidence type="ECO:0000313" key="1">
    <source>
        <dbReference type="EMBL" id="KAL0396268.1"/>
    </source>
</evidence>
<dbReference type="EMBL" id="JACGWM010000001">
    <property type="protein sequence ID" value="KAL0396268.1"/>
    <property type="molecule type" value="Genomic_DNA"/>
</dbReference>
<comment type="caution">
    <text evidence="1">The sequence shown here is derived from an EMBL/GenBank/DDBJ whole genome shotgun (WGS) entry which is preliminary data.</text>
</comment>
<reference evidence="1" key="2">
    <citation type="journal article" date="2024" name="Plant">
        <title>Genomic evolution and insights into agronomic trait innovations of Sesamum species.</title>
        <authorList>
            <person name="Miao H."/>
            <person name="Wang L."/>
            <person name="Qu L."/>
            <person name="Liu H."/>
            <person name="Sun Y."/>
            <person name="Le M."/>
            <person name="Wang Q."/>
            <person name="Wei S."/>
            <person name="Zheng Y."/>
            <person name="Lin W."/>
            <person name="Duan Y."/>
            <person name="Cao H."/>
            <person name="Xiong S."/>
            <person name="Wang X."/>
            <person name="Wei L."/>
            <person name="Li C."/>
            <person name="Ma Q."/>
            <person name="Ju M."/>
            <person name="Zhao R."/>
            <person name="Li G."/>
            <person name="Mu C."/>
            <person name="Tian Q."/>
            <person name="Mei H."/>
            <person name="Zhang T."/>
            <person name="Gao T."/>
            <person name="Zhang H."/>
        </authorList>
    </citation>
    <scope>NUCLEOTIDE SEQUENCE</scope>
    <source>
        <strain evidence="1">KEN8</strain>
    </source>
</reference>
<name>A0AAW2SV02_9LAMI</name>
<reference evidence="1" key="1">
    <citation type="submission" date="2020-06" db="EMBL/GenBank/DDBJ databases">
        <authorList>
            <person name="Li T."/>
            <person name="Hu X."/>
            <person name="Zhang T."/>
            <person name="Song X."/>
            <person name="Zhang H."/>
            <person name="Dai N."/>
            <person name="Sheng W."/>
            <person name="Hou X."/>
            <person name="Wei L."/>
        </authorList>
    </citation>
    <scope>NUCLEOTIDE SEQUENCE</scope>
    <source>
        <strain evidence="1">KEN8</strain>
        <tissue evidence="1">Leaf</tissue>
    </source>
</reference>
<evidence type="ECO:0008006" key="2">
    <source>
        <dbReference type="Google" id="ProtNLM"/>
    </source>
</evidence>
<protein>
    <recommendedName>
        <fullName evidence="2">DDE Tnp4 domain-containing protein</fullName>
    </recommendedName>
</protein>
<sequence length="434" mass="49717">MRFIYILVGWEDSVADSRVLRDAITRPIGLKIPRENYYLVDSGYNNGEGFLSPYRLLLMDDDDGSKGVRRRGVKQDGKLSRRVWSTAEEEALLEYLREIVRNPSHTDQALRGIHMTISASHFSQLTTLPTNPLKLHRRPMSPTDKTRLQYSVQVSIGPSMPSLEVFDLECFRPALRSWFHSCQTYVQPNSMDLTFLSVASVRGHVVVTLKPHSILVTTNTINVKDDVFDNFTKINSFAKTLRYKLYPYYAQWSEVFGKDRATGERGLGPIIAPRNPCNTIETEHSENVPVMPEYYVPTPNPSLYGDDDEFMNSFASATTPANVNRADTERVSSRKQKMVVIDIYDKFDEKFEAFCYLTDHRLGDIAKHLAWRLKNFKLLSRCGVSLNRFLIRRLKRNALFQKELVKNKADLDLFLTMSTAGKETFVKMLASSKV</sequence>
<dbReference type="AlphaFoldDB" id="A0AAW2SV02"/>
<accession>A0AAW2SV02</accession>